<evidence type="ECO:0000313" key="2">
    <source>
        <dbReference type="Proteomes" id="UP001204798"/>
    </source>
</evidence>
<dbReference type="Proteomes" id="UP001204798">
    <property type="component" value="Unassembled WGS sequence"/>
</dbReference>
<sequence>MMGTKLDWEKLLAEQEWLQQTDLPMVVSPDFDGLLCALLMTHYRNWRLCGFYDGRKLTLVMPPTHVREFVFLDMEIYRPFVRSIGNHLLQWSQRTLLPDFTHAVNPNLLRGITAQQFDRKYPFATFHFLLVLLTHMEVSFHLTLNPSLLAILLYPDGTHQVLLNYRRNVMDWLDWMSVKATPAPIRTLFQRLASVRLADVVHGLEWLSGQLQEIGFRQKDDPCKFDPEVDLPKAQALWQFLQQNTGWQSPSLPLPNWTAIFDVRSTALKAASYRQMLEQNPLSFALTSRSREQGLQYTLVPQNLRSLTD</sequence>
<organism evidence="1 2">
    <name type="scientific">Candidatus Fervidibacter sacchari</name>
    <dbReference type="NCBI Taxonomy" id="1448929"/>
    <lineage>
        <taxon>Bacteria</taxon>
        <taxon>Candidatus Fervidibacterota</taxon>
        <taxon>Candidatus Fervidibacter</taxon>
    </lineage>
</organism>
<name>A0ABT2ELI9_9BACT</name>
<evidence type="ECO:0000313" key="1">
    <source>
        <dbReference type="EMBL" id="MCS3918812.1"/>
    </source>
</evidence>
<protein>
    <submittedName>
        <fullName evidence="1">Uncharacterized protein</fullName>
    </submittedName>
</protein>
<dbReference type="EMBL" id="JANUCP010000002">
    <property type="protein sequence ID" value="MCS3918812.1"/>
    <property type="molecule type" value="Genomic_DNA"/>
</dbReference>
<proteinExistence type="predicted"/>
<comment type="caution">
    <text evidence="1">The sequence shown here is derived from an EMBL/GenBank/DDBJ whole genome shotgun (WGS) entry which is preliminary data.</text>
</comment>
<gene>
    <name evidence="1" type="ORF">M2350_001212</name>
</gene>
<accession>A0ABT2ELI9</accession>
<reference evidence="1 2" key="1">
    <citation type="submission" date="2022-08" db="EMBL/GenBank/DDBJ databases">
        <title>Bacterial and archaeal communities from various locations to study Microbial Dark Matter (Phase II).</title>
        <authorList>
            <person name="Stepanauskas R."/>
        </authorList>
    </citation>
    <scope>NUCLEOTIDE SEQUENCE [LARGE SCALE GENOMIC DNA]</scope>
    <source>
        <strain evidence="1 2">PD1</strain>
    </source>
</reference>
<keyword evidence="2" id="KW-1185">Reference proteome</keyword>